<dbReference type="SUPFAM" id="SSF51695">
    <property type="entry name" value="PLC-like phosphodiesterases"/>
    <property type="match status" value="1"/>
</dbReference>
<evidence type="ECO:0000256" key="4">
    <source>
        <dbReference type="ARBA" id="ARBA00022798"/>
    </source>
</evidence>
<evidence type="ECO:0000313" key="9">
    <source>
        <dbReference type="EMBL" id="KAI6781311.1"/>
    </source>
</evidence>
<dbReference type="GO" id="GO:0006071">
    <property type="term" value="P:glycerol metabolic process"/>
    <property type="evidence" value="ECO:0007669"/>
    <property type="project" value="UniProtKB-KW"/>
</dbReference>
<keyword evidence="5" id="KW-0378">Hydrolase</keyword>
<dbReference type="AlphaFoldDB" id="A0A9Q0BDY9"/>
<dbReference type="OrthoDB" id="1058301at2759"/>
<dbReference type="InterPro" id="IPR030395">
    <property type="entry name" value="GP_PDE_dom"/>
</dbReference>
<dbReference type="Pfam" id="PF03009">
    <property type="entry name" value="GDPD"/>
    <property type="match status" value="1"/>
</dbReference>
<protein>
    <recommendedName>
        <fullName evidence="2">glycerophosphodiester phosphodiesterase</fullName>
        <ecNumber evidence="2">3.1.4.46</ecNumber>
    </recommendedName>
</protein>
<evidence type="ECO:0000256" key="2">
    <source>
        <dbReference type="ARBA" id="ARBA00012247"/>
    </source>
</evidence>
<dbReference type="GO" id="GO:0008889">
    <property type="term" value="F:glycerophosphodiester phosphodiesterase activity"/>
    <property type="evidence" value="ECO:0007669"/>
    <property type="project" value="UniProtKB-EC"/>
</dbReference>
<keyword evidence="4" id="KW-0319">Glycerol metabolism</keyword>
<dbReference type="PANTHER" id="PTHR43620:SF7">
    <property type="entry name" value="GLYCEROPHOSPHODIESTER PHOSPHODIESTERASE GDPD5-RELATED"/>
    <property type="match status" value="1"/>
</dbReference>
<proteinExistence type="inferred from homology"/>
<dbReference type="RefSeq" id="XP_051362167.1">
    <property type="nucleotide sequence ID" value="XM_051506607.1"/>
</dbReference>
<reference evidence="9" key="2">
    <citation type="submission" date="2022-07" db="EMBL/GenBank/DDBJ databases">
        <authorList>
            <person name="Goncalves M.F.M."/>
            <person name="Hilario S."/>
            <person name="Van De Peer Y."/>
            <person name="Esteves A.C."/>
            <person name="Alves A."/>
        </authorList>
    </citation>
    <scope>NUCLEOTIDE SEQUENCE</scope>
    <source>
        <strain evidence="9">MUM 19.33</strain>
    </source>
</reference>
<dbReference type="GO" id="GO:0006629">
    <property type="term" value="P:lipid metabolic process"/>
    <property type="evidence" value="ECO:0007669"/>
    <property type="project" value="InterPro"/>
</dbReference>
<evidence type="ECO:0000256" key="5">
    <source>
        <dbReference type="ARBA" id="ARBA00022801"/>
    </source>
</evidence>
<evidence type="ECO:0000256" key="3">
    <source>
        <dbReference type="ARBA" id="ARBA00022729"/>
    </source>
</evidence>
<evidence type="ECO:0000256" key="6">
    <source>
        <dbReference type="ARBA" id="ARBA00047512"/>
    </source>
</evidence>
<name>A0A9Q0BDY9_9HYPO</name>
<feature type="domain" description="GP-PDE" evidence="8">
    <location>
        <begin position="74"/>
        <end position="400"/>
    </location>
</feature>
<organism evidence="9 10">
    <name type="scientific">Emericellopsis cladophorae</name>
    <dbReference type="NCBI Taxonomy" id="2686198"/>
    <lineage>
        <taxon>Eukaryota</taxon>
        <taxon>Fungi</taxon>
        <taxon>Dikarya</taxon>
        <taxon>Ascomycota</taxon>
        <taxon>Pezizomycotina</taxon>
        <taxon>Sordariomycetes</taxon>
        <taxon>Hypocreomycetidae</taxon>
        <taxon>Hypocreales</taxon>
        <taxon>Bionectriaceae</taxon>
        <taxon>Emericellopsis</taxon>
    </lineage>
</organism>
<evidence type="ECO:0000259" key="8">
    <source>
        <dbReference type="Pfam" id="PF03009"/>
    </source>
</evidence>
<dbReference type="EC" id="3.1.4.46" evidence="2"/>
<evidence type="ECO:0000256" key="1">
    <source>
        <dbReference type="ARBA" id="ARBA00007277"/>
    </source>
</evidence>
<sequence length="417" mass="46389">MKFSSASALALAAVASAKPCPETPELPKPVERIDLGPRPGYLVDDMDEGPLKEKLKQCLDDTTPWRASTWSVAHRGGATLQMPEHSLQNAMAGARMGAGVLECDTAFTSDLELVCRHSQCDLHYTTDILMRPELAKKCSEPFTPVKDGKPASAKCCTSDITLAEFKTLCAEMEGQNPDATTVEEFHPSTPKWRTDLYGSCATILSLQDHIDLALSLGLLHTPELKTPQVPMPFKGNYTQEKYAQQLVDQYRDSGVPPSNVFLQSFLYDDMLYWLKHEPEYAQNALFLDSYGETAATFPNAVANLTNYKADGVQWIAPPIPYLVAAKDGKMVPSEYAEKAMELGLRILPWSLERSGPLYDVKENGDYYYMYFNDAVNNDGDMYTLLDLLHEEIGIEGIFTDWAATVTFYANCMNIQLL</sequence>
<feature type="signal peptide" evidence="7">
    <location>
        <begin position="1"/>
        <end position="17"/>
    </location>
</feature>
<dbReference type="GeneID" id="75830574"/>
<reference evidence="9" key="1">
    <citation type="journal article" date="2021" name="J Fungi (Basel)">
        <title>Genomic and Metabolomic Analyses of the Marine Fungus Emericellopsis cladophorae: Insights into Saltwater Adaptability Mechanisms and Its Biosynthetic Potential.</title>
        <authorList>
            <person name="Goncalves M.F.M."/>
            <person name="Hilario S."/>
            <person name="Van de Peer Y."/>
            <person name="Esteves A.C."/>
            <person name="Alves A."/>
        </authorList>
    </citation>
    <scope>NUCLEOTIDE SEQUENCE</scope>
    <source>
        <strain evidence="9">MUM 19.33</strain>
    </source>
</reference>
<gene>
    <name evidence="9" type="ORF">J7T54_004084</name>
</gene>
<feature type="chain" id="PRO_5040413854" description="glycerophosphodiester phosphodiesterase" evidence="7">
    <location>
        <begin position="18"/>
        <end position="417"/>
    </location>
</feature>
<dbReference type="EMBL" id="JAGIXG020000023">
    <property type="protein sequence ID" value="KAI6781311.1"/>
    <property type="molecule type" value="Genomic_DNA"/>
</dbReference>
<comment type="catalytic activity">
    <reaction evidence="6">
        <text>a sn-glycero-3-phosphodiester + H2O = an alcohol + sn-glycerol 3-phosphate + H(+)</text>
        <dbReference type="Rhea" id="RHEA:12969"/>
        <dbReference type="ChEBI" id="CHEBI:15377"/>
        <dbReference type="ChEBI" id="CHEBI:15378"/>
        <dbReference type="ChEBI" id="CHEBI:30879"/>
        <dbReference type="ChEBI" id="CHEBI:57597"/>
        <dbReference type="ChEBI" id="CHEBI:83408"/>
        <dbReference type="EC" id="3.1.4.46"/>
    </reaction>
</comment>
<dbReference type="InterPro" id="IPR017946">
    <property type="entry name" value="PLC-like_Pdiesterase_TIM-brl"/>
</dbReference>
<dbReference type="Proteomes" id="UP001055219">
    <property type="component" value="Unassembled WGS sequence"/>
</dbReference>
<evidence type="ECO:0000313" key="10">
    <source>
        <dbReference type="Proteomes" id="UP001055219"/>
    </source>
</evidence>
<comment type="caution">
    <text evidence="9">The sequence shown here is derived from an EMBL/GenBank/DDBJ whole genome shotgun (WGS) entry which is preliminary data.</text>
</comment>
<comment type="similarity">
    <text evidence="1">Belongs to the glycerophosphoryl diester phosphodiesterase family.</text>
</comment>
<dbReference type="PANTHER" id="PTHR43620">
    <property type="entry name" value="GLYCEROPHOSPHORYL DIESTER PHOSPHODIESTERASE"/>
    <property type="match status" value="1"/>
</dbReference>
<evidence type="ECO:0000256" key="7">
    <source>
        <dbReference type="SAM" id="SignalP"/>
    </source>
</evidence>
<keyword evidence="3 7" id="KW-0732">Signal</keyword>
<accession>A0A9Q0BDY9</accession>
<dbReference type="Gene3D" id="3.20.20.190">
    <property type="entry name" value="Phosphatidylinositol (PI) phosphodiesterase"/>
    <property type="match status" value="1"/>
</dbReference>
<keyword evidence="10" id="KW-1185">Reference proteome</keyword>